<feature type="region of interest" description="Disordered" evidence="1">
    <location>
        <begin position="1"/>
        <end position="51"/>
    </location>
</feature>
<name>A0AB39ME88_9ACTN</name>
<gene>
    <name evidence="2" type="ORF">AB5J58_25265</name>
</gene>
<organism evidence="2">
    <name type="scientific">Streptomyces sp. R08</name>
    <dbReference type="NCBI Taxonomy" id="3238624"/>
    <lineage>
        <taxon>Bacteria</taxon>
        <taxon>Bacillati</taxon>
        <taxon>Actinomycetota</taxon>
        <taxon>Actinomycetes</taxon>
        <taxon>Kitasatosporales</taxon>
        <taxon>Streptomycetaceae</taxon>
        <taxon>Streptomyces</taxon>
    </lineage>
</organism>
<evidence type="ECO:0008006" key="3">
    <source>
        <dbReference type="Google" id="ProtNLM"/>
    </source>
</evidence>
<dbReference type="AlphaFoldDB" id="A0AB39ME88"/>
<protein>
    <recommendedName>
        <fullName evidence="3">DUF732 domain-containing protein</fullName>
    </recommendedName>
</protein>
<sequence length="129" mass="13149">MIDSLGRGPCRDGDTDTAEKAKPSATASVAPDAKSSTTTPKPSSAVPSPDAAQTAALIRALTAIDPGLTVKEDRAVDRSRNVCSDVKGGKDAATVQNNAKARFEGGTVPSLTDDQTANIVTAVKSSFCD</sequence>
<dbReference type="RefSeq" id="WP_369189206.1">
    <property type="nucleotide sequence ID" value="NZ_CP163431.1"/>
</dbReference>
<feature type="compositionally biased region" description="Low complexity" evidence="1">
    <location>
        <begin position="31"/>
        <end position="49"/>
    </location>
</feature>
<accession>A0AB39ME88</accession>
<dbReference type="EMBL" id="CP163431">
    <property type="protein sequence ID" value="XDQ03258.1"/>
    <property type="molecule type" value="Genomic_DNA"/>
</dbReference>
<evidence type="ECO:0000256" key="1">
    <source>
        <dbReference type="SAM" id="MobiDB-lite"/>
    </source>
</evidence>
<reference evidence="2" key="1">
    <citation type="submission" date="2024-07" db="EMBL/GenBank/DDBJ databases">
        <authorList>
            <person name="Yu S.T."/>
        </authorList>
    </citation>
    <scope>NUCLEOTIDE SEQUENCE</scope>
    <source>
        <strain evidence="2">R08</strain>
    </source>
</reference>
<proteinExistence type="predicted"/>
<evidence type="ECO:0000313" key="2">
    <source>
        <dbReference type="EMBL" id="XDQ03258.1"/>
    </source>
</evidence>
<feature type="compositionally biased region" description="Basic and acidic residues" evidence="1">
    <location>
        <begin position="9"/>
        <end position="22"/>
    </location>
</feature>